<protein>
    <submittedName>
        <fullName evidence="1">Uncharacterized protein</fullName>
    </submittedName>
</protein>
<organism evidence="1 2">
    <name type="scientific">Candidatus Scalindua arabica</name>
    <dbReference type="NCBI Taxonomy" id="1127984"/>
    <lineage>
        <taxon>Bacteria</taxon>
        <taxon>Pseudomonadati</taxon>
        <taxon>Planctomycetota</taxon>
        <taxon>Candidatus Brocadiia</taxon>
        <taxon>Candidatus Brocadiales</taxon>
        <taxon>Candidatus Scalinduaceae</taxon>
        <taxon>Candidatus Scalindua</taxon>
    </lineage>
</organism>
<accession>A0A941ZYE2</accession>
<proteinExistence type="predicted"/>
<reference evidence="1" key="1">
    <citation type="journal article" date="2021" name="ISME J.">
        <title>Fine-scale metabolic discontinuity in a stratified prokaryote microbiome of a Red Sea deep halocline.</title>
        <authorList>
            <person name="Michoud G."/>
            <person name="Ngugi D.K."/>
            <person name="Barozzi A."/>
            <person name="Merlino G."/>
            <person name="Calleja M.L."/>
            <person name="Delgado-Huertas A."/>
            <person name="Moran X.A.G."/>
            <person name="Daffonchio D."/>
        </authorList>
    </citation>
    <scope>NUCLEOTIDE SEQUENCE</scope>
    <source>
        <strain evidence="1">SuakinDeep_MAG55_1</strain>
    </source>
</reference>
<gene>
    <name evidence="1" type="ORF">MAG551_00165</name>
</gene>
<name>A0A941ZYE2_9BACT</name>
<comment type="caution">
    <text evidence="1">The sequence shown here is derived from an EMBL/GenBank/DDBJ whole genome shotgun (WGS) entry which is preliminary data.</text>
</comment>
<dbReference type="AlphaFoldDB" id="A0A941ZYE2"/>
<dbReference type="EMBL" id="JAANXD010000009">
    <property type="protein sequence ID" value="MBS1257130.1"/>
    <property type="molecule type" value="Genomic_DNA"/>
</dbReference>
<dbReference type="Proteomes" id="UP000722750">
    <property type="component" value="Unassembled WGS sequence"/>
</dbReference>
<evidence type="ECO:0000313" key="1">
    <source>
        <dbReference type="EMBL" id="MBS1257130.1"/>
    </source>
</evidence>
<evidence type="ECO:0000313" key="2">
    <source>
        <dbReference type="Proteomes" id="UP000722750"/>
    </source>
</evidence>
<sequence>MMIKDSMYTQSEIAGGVSPRCSLRSDNPPAGRAGMSDLYFVFLSCPRRFPVRGALSALGFEKGDMILKFKLKFTIMLKTLFVVFLNYTSVALSLPEEKDFHSYWYNYGAEISRFELEQSRYGEIHSGHVVLIFVTEPFLPDIQVKSDFESSREKSIPILKLNLIKRFDTGIYDYSMMKSVFTPIPSGQHQFSKTLKVSTTRQDWCGHVFLQYNLDGDCYKVKQYSYFEKEGDKTVNIPSVHLEDDIWTRIRIDPKTLPLGGIEMIPGSFFTTLRMIDLRVEKAVAELTNMQEGDRGDVSQYTVKYPSLGRTLSIRFNRNFPHDILSWSETCPSGPGKGAKVLTTKARRTHAVMVDYWNKKSVKDLKLRKELGLIK</sequence>